<protein>
    <submittedName>
        <fullName evidence="1">Hypothetical_protein</fullName>
    </submittedName>
</protein>
<name>A0ABP1HG34_9EUKA</name>
<evidence type="ECO:0000313" key="2">
    <source>
        <dbReference type="Proteomes" id="UP001642409"/>
    </source>
</evidence>
<comment type="caution">
    <text evidence="1">The sequence shown here is derived from an EMBL/GenBank/DDBJ whole genome shotgun (WGS) entry which is preliminary data.</text>
</comment>
<evidence type="ECO:0000313" key="1">
    <source>
        <dbReference type="EMBL" id="CAL5988764.1"/>
    </source>
</evidence>
<sequence>MQCYVLQSPYQPVLESVINISVSEDQQVQPIQEGQILIDLKEFPDDTAPKLIKTLNKQFPDMISADVTEDLNVLVTVKQEDVEETARSIRRLKIHEIKLTCTIVNKDGKKKFEDRQIKTHQEKQIIIDQKLPKDTAPKLQNTFNIQFHDIQFDEYVLGIQNQIEEHGRNISHIIERDGIIQNSQRDSTKISISTTQILIDLKEFPENTSYNLLETLKYQK</sequence>
<proteinExistence type="predicted"/>
<dbReference type="EMBL" id="CAXDID020000023">
    <property type="protein sequence ID" value="CAL5988764.1"/>
    <property type="molecule type" value="Genomic_DNA"/>
</dbReference>
<reference evidence="1 2" key="1">
    <citation type="submission" date="2024-07" db="EMBL/GenBank/DDBJ databases">
        <authorList>
            <person name="Akdeniz Z."/>
        </authorList>
    </citation>
    <scope>NUCLEOTIDE SEQUENCE [LARGE SCALE GENOMIC DNA]</scope>
</reference>
<accession>A0ABP1HG34</accession>
<dbReference type="Proteomes" id="UP001642409">
    <property type="component" value="Unassembled WGS sequence"/>
</dbReference>
<gene>
    <name evidence="1" type="ORF">HINF_LOCUS10529</name>
</gene>
<keyword evidence="2" id="KW-1185">Reference proteome</keyword>
<organism evidence="1 2">
    <name type="scientific">Hexamita inflata</name>
    <dbReference type="NCBI Taxonomy" id="28002"/>
    <lineage>
        <taxon>Eukaryota</taxon>
        <taxon>Metamonada</taxon>
        <taxon>Diplomonadida</taxon>
        <taxon>Hexamitidae</taxon>
        <taxon>Hexamitinae</taxon>
        <taxon>Hexamita</taxon>
    </lineage>
</organism>